<comment type="similarity">
    <text evidence="1">Belongs to the metallo-dependent hydrolases superfamily. CpsB/CapC family.</text>
</comment>
<protein>
    <recommendedName>
        <fullName evidence="2">protein-tyrosine-phosphatase</fullName>
        <ecNumber evidence="2">3.1.3.48</ecNumber>
    </recommendedName>
</protein>
<evidence type="ECO:0000256" key="4">
    <source>
        <dbReference type="ARBA" id="ARBA00051722"/>
    </source>
</evidence>
<dbReference type="OrthoDB" id="9788539at2"/>
<sequence length="242" mass="27343">MFSFFKKENKVSDIEWLGVDIHSHLLPGIDDGSKSMEQSVNYIHQLQELGFSKLICTPHIYSDVYPNTPETILPVLSSVVASVAEAGLEIELGAAAEYMAESDFLAVEGLLTLKGNYILIEMSYLTETPNIDQIIFDLQIKGYRVILAHPERYGFYHKQSERYRRIKDSGCYLQLNLLSVLGYYGKGVQAIAESLLQDKLYDFAGTDLHHDKHLSMLSSAVRNGTLFKKIGKYEFGNKEIFS</sequence>
<dbReference type="EC" id="3.1.3.48" evidence="2"/>
<reference evidence="5 6" key="1">
    <citation type="submission" date="2016-10" db="EMBL/GenBank/DDBJ databases">
        <authorList>
            <person name="de Groot N.N."/>
        </authorList>
    </citation>
    <scope>NUCLEOTIDE SEQUENCE [LARGE SCALE GENOMIC DNA]</scope>
    <source>
        <strain evidence="5 6">DSM 19033</strain>
    </source>
</reference>
<comment type="catalytic activity">
    <reaction evidence="4">
        <text>O-phospho-L-tyrosyl-[protein] + H2O = L-tyrosyl-[protein] + phosphate</text>
        <dbReference type="Rhea" id="RHEA:10684"/>
        <dbReference type="Rhea" id="RHEA-COMP:10136"/>
        <dbReference type="Rhea" id="RHEA-COMP:20101"/>
        <dbReference type="ChEBI" id="CHEBI:15377"/>
        <dbReference type="ChEBI" id="CHEBI:43474"/>
        <dbReference type="ChEBI" id="CHEBI:46858"/>
        <dbReference type="ChEBI" id="CHEBI:61978"/>
        <dbReference type="EC" id="3.1.3.48"/>
    </reaction>
</comment>
<dbReference type="Pfam" id="PF19567">
    <property type="entry name" value="CpsB_CapC"/>
    <property type="match status" value="1"/>
</dbReference>
<dbReference type="EMBL" id="FNRA01000008">
    <property type="protein sequence ID" value="SEA99098.1"/>
    <property type="molecule type" value="Genomic_DNA"/>
</dbReference>
<dbReference type="PIRSF" id="PIRSF016557">
    <property type="entry name" value="Caps_synth_CpsB"/>
    <property type="match status" value="1"/>
</dbReference>
<gene>
    <name evidence="5" type="ORF">SAMN05443550_10845</name>
</gene>
<evidence type="ECO:0000256" key="1">
    <source>
        <dbReference type="ARBA" id="ARBA00005750"/>
    </source>
</evidence>
<dbReference type="Proteomes" id="UP000198850">
    <property type="component" value="Unassembled WGS sequence"/>
</dbReference>
<evidence type="ECO:0000256" key="2">
    <source>
        <dbReference type="ARBA" id="ARBA00013064"/>
    </source>
</evidence>
<organism evidence="5 6">
    <name type="scientific">Pedobacter hartonius</name>
    <dbReference type="NCBI Taxonomy" id="425514"/>
    <lineage>
        <taxon>Bacteria</taxon>
        <taxon>Pseudomonadati</taxon>
        <taxon>Bacteroidota</taxon>
        <taxon>Sphingobacteriia</taxon>
        <taxon>Sphingobacteriales</taxon>
        <taxon>Sphingobacteriaceae</taxon>
        <taxon>Pedobacter</taxon>
    </lineage>
</organism>
<dbReference type="RefSeq" id="WP_090557827.1">
    <property type="nucleotide sequence ID" value="NZ_FNRA01000008.1"/>
</dbReference>
<dbReference type="AlphaFoldDB" id="A0A1H4FQY9"/>
<dbReference type="PANTHER" id="PTHR39181:SF1">
    <property type="entry name" value="TYROSINE-PROTEIN PHOSPHATASE YWQE"/>
    <property type="match status" value="1"/>
</dbReference>
<keyword evidence="3" id="KW-0378">Hydrolase</keyword>
<dbReference type="GO" id="GO:0004725">
    <property type="term" value="F:protein tyrosine phosphatase activity"/>
    <property type="evidence" value="ECO:0007669"/>
    <property type="project" value="UniProtKB-EC"/>
</dbReference>
<proteinExistence type="inferred from homology"/>
<dbReference type="SUPFAM" id="SSF89550">
    <property type="entry name" value="PHP domain-like"/>
    <property type="match status" value="1"/>
</dbReference>
<evidence type="ECO:0000313" key="6">
    <source>
        <dbReference type="Proteomes" id="UP000198850"/>
    </source>
</evidence>
<dbReference type="PANTHER" id="PTHR39181">
    <property type="entry name" value="TYROSINE-PROTEIN PHOSPHATASE YWQE"/>
    <property type="match status" value="1"/>
</dbReference>
<keyword evidence="6" id="KW-1185">Reference proteome</keyword>
<dbReference type="GO" id="GO:0030145">
    <property type="term" value="F:manganese ion binding"/>
    <property type="evidence" value="ECO:0007669"/>
    <property type="project" value="InterPro"/>
</dbReference>
<dbReference type="InterPro" id="IPR016667">
    <property type="entry name" value="Caps_polysacc_synth_CpsB/CapC"/>
</dbReference>
<evidence type="ECO:0000313" key="5">
    <source>
        <dbReference type="EMBL" id="SEA99098.1"/>
    </source>
</evidence>
<dbReference type="STRING" id="425514.SAMN05443550_10845"/>
<name>A0A1H4FQY9_9SPHI</name>
<evidence type="ECO:0000256" key="3">
    <source>
        <dbReference type="ARBA" id="ARBA00022801"/>
    </source>
</evidence>
<accession>A0A1H4FQY9</accession>
<dbReference type="InterPro" id="IPR016195">
    <property type="entry name" value="Pol/histidinol_Pase-like"/>
</dbReference>
<dbReference type="Gene3D" id="3.20.20.140">
    <property type="entry name" value="Metal-dependent hydrolases"/>
    <property type="match status" value="1"/>
</dbReference>